<dbReference type="Gene3D" id="2.80.10.50">
    <property type="match status" value="3"/>
</dbReference>
<dbReference type="SUPFAM" id="SSF101908">
    <property type="entry name" value="Putative isomerase YbhE"/>
    <property type="match status" value="1"/>
</dbReference>
<dbReference type="OrthoDB" id="292220at2"/>
<gene>
    <name evidence="1" type="ORF">ETAA1_11210</name>
</gene>
<dbReference type="Pfam" id="PF17164">
    <property type="entry name" value="DUF5122"/>
    <property type="match status" value="4"/>
</dbReference>
<dbReference type="Proteomes" id="UP000319576">
    <property type="component" value="Chromosome"/>
</dbReference>
<keyword evidence="2" id="KW-1185">Reference proteome</keyword>
<evidence type="ECO:0000313" key="1">
    <source>
        <dbReference type="EMBL" id="QDU19217.1"/>
    </source>
</evidence>
<dbReference type="PANTHER" id="PTHR42754">
    <property type="entry name" value="ENDOGLUCANASE"/>
    <property type="match status" value="1"/>
</dbReference>
<dbReference type="SUPFAM" id="SSF69318">
    <property type="entry name" value="Integrin alpha N-terminal domain"/>
    <property type="match status" value="1"/>
</dbReference>
<protein>
    <submittedName>
        <fullName evidence="1">FG-GAP repeat protein</fullName>
    </submittedName>
</protein>
<dbReference type="RefSeq" id="WP_145235053.1">
    <property type="nucleotide sequence ID" value="NZ_CP036273.1"/>
</dbReference>
<sequence length="764" mass="74687">MTRRTLRLEGLEAREVPAAVGALDPSFGTAGIVTTTFGGVDAAAAVAVQADGKIVVAGSTSVGNDFAVARYNPDGSLDTTFAGDGTATVDFGFAADDEQATALAVQDDGKIVVVGTATFAGDQDFVVARLTADGTLDPSFSVDGRARFDFAGGGTDNDLAYGVAIQGSGPGRTIVVVGTTDQTGSLLGTNIGVVRFTDAGAVASSQDVTLGGDEEGRAVVIDAAGRIVVVGHTDAGGGIIPGNLGVVRLQADGVTLDTGFDGDGRLVVDIGGGNDEAAGVAIDSNDRIVVAGTVVGAGSNFVLTRRNADGSPDTSFSGDGEAVFNLGGVDTARGVAVLPDGRIVVVGTTTAGAAPDDFAVLRLTAAGDPDTSFSADGRVFVDAGGDDEAAGVAVDRNGRVVVAGRTSVLNNFAVARLIGSVEKGEAVAAGGAAGATAALFEPDAAGALPAASAAVAAFGASTANARTAVADVNGDGFDDTILATGPGVPLRVAVVSGADDTTLLVAPFAPFAGSEDFAGGGFVSAGDFDLDGRAEFVVTPDVSGGPRVTVFARAADGTPAVRANFFGIDDAAFRGGARTAVGDVDGDGVPDLTVTAGFGGGPRAALFDGATVLGGTPTRLVNDFFAFGGSDAANLRNGAFVAAGDVDGDGFADLVFGGGPGGAPRVLALGGALLAAGNVGGAQAAPLLNFFVAGNDADRGGVRVAVSDLDGDHRADVLAGSGENRPAVLRAYLGANVSGSAEPATFQDVSLFGGLVLTGGVFVG</sequence>
<dbReference type="AlphaFoldDB" id="A0A517XNX7"/>
<name>A0A517XNX7_9BACT</name>
<organism evidence="1 2">
    <name type="scientific">Urbifossiella limnaea</name>
    <dbReference type="NCBI Taxonomy" id="2528023"/>
    <lineage>
        <taxon>Bacteria</taxon>
        <taxon>Pseudomonadati</taxon>
        <taxon>Planctomycetota</taxon>
        <taxon>Planctomycetia</taxon>
        <taxon>Gemmatales</taxon>
        <taxon>Gemmataceae</taxon>
        <taxon>Urbifossiella</taxon>
    </lineage>
</organism>
<dbReference type="Gene3D" id="2.130.10.130">
    <property type="entry name" value="Integrin alpha, N-terminal"/>
    <property type="match status" value="1"/>
</dbReference>
<dbReference type="KEGG" id="uli:ETAA1_11210"/>
<dbReference type="EMBL" id="CP036273">
    <property type="protein sequence ID" value="QDU19217.1"/>
    <property type="molecule type" value="Genomic_DNA"/>
</dbReference>
<proteinExistence type="predicted"/>
<evidence type="ECO:0000313" key="2">
    <source>
        <dbReference type="Proteomes" id="UP000319576"/>
    </source>
</evidence>
<dbReference type="InterPro" id="IPR013431">
    <property type="entry name" value="Delta_60_rpt"/>
</dbReference>
<reference evidence="1 2" key="1">
    <citation type="submission" date="2019-02" db="EMBL/GenBank/DDBJ databases">
        <title>Deep-cultivation of Planctomycetes and their phenomic and genomic characterization uncovers novel biology.</title>
        <authorList>
            <person name="Wiegand S."/>
            <person name="Jogler M."/>
            <person name="Boedeker C."/>
            <person name="Pinto D."/>
            <person name="Vollmers J."/>
            <person name="Rivas-Marin E."/>
            <person name="Kohn T."/>
            <person name="Peeters S.H."/>
            <person name="Heuer A."/>
            <person name="Rast P."/>
            <person name="Oberbeckmann S."/>
            <person name="Bunk B."/>
            <person name="Jeske O."/>
            <person name="Meyerdierks A."/>
            <person name="Storesund J.E."/>
            <person name="Kallscheuer N."/>
            <person name="Luecker S."/>
            <person name="Lage O.M."/>
            <person name="Pohl T."/>
            <person name="Merkel B.J."/>
            <person name="Hornburger P."/>
            <person name="Mueller R.-W."/>
            <person name="Bruemmer F."/>
            <person name="Labrenz M."/>
            <person name="Spormann A.M."/>
            <person name="Op den Camp H."/>
            <person name="Overmann J."/>
            <person name="Amann R."/>
            <person name="Jetten M.S.M."/>
            <person name="Mascher T."/>
            <person name="Medema M.H."/>
            <person name="Devos D.P."/>
            <person name="Kaster A.-K."/>
            <person name="Ovreas L."/>
            <person name="Rohde M."/>
            <person name="Galperin M.Y."/>
            <person name="Jogler C."/>
        </authorList>
    </citation>
    <scope>NUCLEOTIDE SEQUENCE [LARGE SCALE GENOMIC DNA]</scope>
    <source>
        <strain evidence="1 2">ETA_A1</strain>
    </source>
</reference>
<accession>A0A517XNX7</accession>
<dbReference type="PANTHER" id="PTHR42754:SF1">
    <property type="entry name" value="LIPOPROTEIN"/>
    <property type="match status" value="1"/>
</dbReference>
<dbReference type="InterPro" id="IPR028994">
    <property type="entry name" value="Integrin_alpha_N"/>
</dbReference>
<dbReference type="NCBIfam" id="TIGR02608">
    <property type="entry name" value="delta_60_rpt"/>
    <property type="match status" value="6"/>
</dbReference>